<evidence type="ECO:0000313" key="10">
    <source>
        <dbReference type="EMBL" id="AMD22605.1"/>
    </source>
</evidence>
<dbReference type="InterPro" id="IPR036940">
    <property type="entry name" value="PI3/4_kinase_cat_sf"/>
</dbReference>
<keyword evidence="11" id="KW-1185">Reference proteome</keyword>
<reference evidence="10 11" key="1">
    <citation type="submission" date="2016-01" db="EMBL/GenBank/DDBJ databases">
        <title>Genome sequence of the yeast Holleya sinecauda.</title>
        <authorList>
            <person name="Dietrich F.S."/>
        </authorList>
    </citation>
    <scope>NUCLEOTIDE SEQUENCE [LARGE SCALE GENOMIC DNA]</scope>
    <source>
        <strain evidence="10 11">ATCC 58844</strain>
    </source>
</reference>
<dbReference type="InterPro" id="IPR042236">
    <property type="entry name" value="PI3K_accessory_sf"/>
</dbReference>
<evidence type="ECO:0000256" key="2">
    <source>
        <dbReference type="ARBA" id="ARBA00006209"/>
    </source>
</evidence>
<dbReference type="FunFam" id="1.10.1070.11:FF:000022">
    <property type="entry name" value="Phosphatidylinositol 4-kinase stt4"/>
    <property type="match status" value="1"/>
</dbReference>
<dbReference type="InterPro" id="IPR015433">
    <property type="entry name" value="PI3/4_kinase"/>
</dbReference>
<dbReference type="PROSITE" id="PS51545">
    <property type="entry name" value="PIK_HELICAL"/>
    <property type="match status" value="1"/>
</dbReference>
<keyword evidence="6" id="KW-0418">Kinase</keyword>
<evidence type="ECO:0000256" key="6">
    <source>
        <dbReference type="ARBA" id="ARBA00022777"/>
    </source>
</evidence>
<dbReference type="OrthoDB" id="10264149at2759"/>
<dbReference type="PROSITE" id="PS00915">
    <property type="entry name" value="PI3_4_KINASE_1"/>
    <property type="match status" value="1"/>
</dbReference>
<dbReference type="STRING" id="45286.A0A109V099"/>
<organism evidence="10 11">
    <name type="scientific">Eremothecium sinecaudum</name>
    <dbReference type="NCBI Taxonomy" id="45286"/>
    <lineage>
        <taxon>Eukaryota</taxon>
        <taxon>Fungi</taxon>
        <taxon>Dikarya</taxon>
        <taxon>Ascomycota</taxon>
        <taxon>Saccharomycotina</taxon>
        <taxon>Saccharomycetes</taxon>
        <taxon>Saccharomycetales</taxon>
        <taxon>Saccharomycetaceae</taxon>
        <taxon>Eremothecium</taxon>
    </lineage>
</organism>
<dbReference type="EMBL" id="CP014248">
    <property type="protein sequence ID" value="AMD22605.1"/>
    <property type="molecule type" value="Genomic_DNA"/>
</dbReference>
<evidence type="ECO:0000259" key="9">
    <source>
        <dbReference type="PROSITE" id="PS51545"/>
    </source>
</evidence>
<comment type="similarity">
    <text evidence="2">Belongs to the PI3/PI4-kinase family. Type III PI4K subfamily.</text>
</comment>
<dbReference type="SUPFAM" id="SSF56112">
    <property type="entry name" value="Protein kinase-like (PK-like)"/>
    <property type="match status" value="1"/>
</dbReference>
<dbReference type="GO" id="GO:0005737">
    <property type="term" value="C:cytoplasm"/>
    <property type="evidence" value="ECO:0007669"/>
    <property type="project" value="TreeGrafter"/>
</dbReference>
<dbReference type="InterPro" id="IPR000403">
    <property type="entry name" value="PI3/4_kinase_cat_dom"/>
</dbReference>
<proteinExistence type="inferred from homology"/>
<dbReference type="Gene3D" id="3.30.1010.10">
    <property type="entry name" value="Phosphatidylinositol 3-kinase Catalytic Subunit, Chain A, domain 4"/>
    <property type="match status" value="1"/>
</dbReference>
<dbReference type="Gene3D" id="1.25.40.70">
    <property type="entry name" value="Phosphatidylinositol 3-kinase, accessory domain (PIK)"/>
    <property type="match status" value="1"/>
</dbReference>
<keyword evidence="5" id="KW-0547">Nucleotide-binding</keyword>
<gene>
    <name evidence="10" type="ORF">AW171_hschr84655</name>
</gene>
<dbReference type="PROSITE" id="PS00916">
    <property type="entry name" value="PI3_4_KINASE_2"/>
    <property type="match status" value="1"/>
</dbReference>
<dbReference type="CDD" id="cd05167">
    <property type="entry name" value="PI4Kc_III_alpha"/>
    <property type="match status" value="1"/>
</dbReference>
<dbReference type="PANTHER" id="PTHR10048:SF15">
    <property type="entry name" value="PHOSPHATIDYLINOSITOL 4-KINASE ALPHA"/>
    <property type="match status" value="1"/>
</dbReference>
<dbReference type="GO" id="GO:0048015">
    <property type="term" value="P:phosphatidylinositol-mediated signaling"/>
    <property type="evidence" value="ECO:0007669"/>
    <property type="project" value="TreeGrafter"/>
</dbReference>
<dbReference type="GO" id="GO:0005886">
    <property type="term" value="C:plasma membrane"/>
    <property type="evidence" value="ECO:0007669"/>
    <property type="project" value="TreeGrafter"/>
</dbReference>
<dbReference type="InterPro" id="IPR018936">
    <property type="entry name" value="PI3/4_kinase_CS"/>
</dbReference>
<dbReference type="Pfam" id="PF00454">
    <property type="entry name" value="PI3_PI4_kinase"/>
    <property type="match status" value="1"/>
</dbReference>
<dbReference type="Pfam" id="PF19274">
    <property type="entry name" value="PI4K_N"/>
    <property type="match status" value="1"/>
</dbReference>
<dbReference type="GO" id="GO:0004430">
    <property type="term" value="F:1-phosphatidylinositol 4-kinase activity"/>
    <property type="evidence" value="ECO:0007669"/>
    <property type="project" value="UniProtKB-EC"/>
</dbReference>
<dbReference type="GO" id="GO:0005524">
    <property type="term" value="F:ATP binding"/>
    <property type="evidence" value="ECO:0007669"/>
    <property type="project" value="UniProtKB-KW"/>
</dbReference>
<dbReference type="Gene3D" id="1.10.1070.11">
    <property type="entry name" value="Phosphatidylinositol 3-/4-kinase, catalytic domain"/>
    <property type="match status" value="1"/>
</dbReference>
<dbReference type="InterPro" id="IPR001263">
    <property type="entry name" value="PI3K_accessory_dom"/>
</dbReference>
<protein>
    <recommendedName>
        <fullName evidence="3">1-phosphatidylinositol 4-kinase</fullName>
        <ecNumber evidence="3">2.7.1.67</ecNumber>
    </recommendedName>
</protein>
<feature type="domain" description="PIK helical" evidence="9">
    <location>
        <begin position="1344"/>
        <end position="1525"/>
    </location>
</feature>
<dbReference type="EC" id="2.7.1.67" evidence="3"/>
<dbReference type="GO" id="GO:0046854">
    <property type="term" value="P:phosphatidylinositol phosphate biosynthetic process"/>
    <property type="evidence" value="ECO:0007669"/>
    <property type="project" value="InterPro"/>
</dbReference>
<dbReference type="SMART" id="SM00145">
    <property type="entry name" value="PI3Ka"/>
    <property type="match status" value="1"/>
</dbReference>
<dbReference type="Proteomes" id="UP000243052">
    <property type="component" value="Chromosome viii"/>
</dbReference>
<evidence type="ECO:0000256" key="3">
    <source>
        <dbReference type="ARBA" id="ARBA00012169"/>
    </source>
</evidence>
<evidence type="ECO:0000256" key="4">
    <source>
        <dbReference type="ARBA" id="ARBA00022679"/>
    </source>
</evidence>
<dbReference type="PROSITE" id="PS50290">
    <property type="entry name" value="PI3_4_KINASE_3"/>
    <property type="match status" value="1"/>
</dbReference>
<keyword evidence="7" id="KW-0067">ATP-binding</keyword>
<evidence type="ECO:0000313" key="11">
    <source>
        <dbReference type="Proteomes" id="UP000243052"/>
    </source>
</evidence>
<dbReference type="RefSeq" id="XP_017989601.1">
    <property type="nucleotide sequence ID" value="XM_018134127.1"/>
</dbReference>
<dbReference type="FunFam" id="3.30.1010.10:FF:000014">
    <property type="entry name" value="Phosphatidylinositol 4-kinase STT4"/>
    <property type="match status" value="1"/>
</dbReference>
<dbReference type="InterPro" id="IPR045495">
    <property type="entry name" value="PI4K_N"/>
</dbReference>
<dbReference type="FunFam" id="1.25.40.70:FF:000011">
    <property type="entry name" value="Phosphatidylinositol 4-kinase alpha"/>
    <property type="match status" value="1"/>
</dbReference>
<dbReference type="Pfam" id="PF00613">
    <property type="entry name" value="PI3Ka"/>
    <property type="match status" value="1"/>
</dbReference>
<evidence type="ECO:0000256" key="7">
    <source>
        <dbReference type="ARBA" id="ARBA00022840"/>
    </source>
</evidence>
<dbReference type="InterPro" id="IPR016024">
    <property type="entry name" value="ARM-type_fold"/>
</dbReference>
<sequence>MAFKKSQLSLRARALKRLIQVSLDKGETLDNITVSLPISHCKSPSKLFDIQLTISEFEIIISLFEAVPRTLEQATKLFNNVITPYMLVSPKQKFTDNLLSKFKVDNLKHPSEILALQLVKFILTIYVQFPTLKGEIQNLLDQYLNTVFEQIDIAVLLSLIGFIEALCEGRGVEVNQLQIFVVEKLHTFINEDFLTLVESIVSEMVLNDTLLNYYDNDCQVCPYLFYMLIGKLQVATVANIAQIPKETKITEFLLNHQHREYRFENNIELDEHDIECLDNFRSNIRVNTDFLTAVLEYAQKQIKDIEEGYKYFNLNPASCNLACHAKEYAIELLSVGLHVDKERYQNSLIPVLSAELAKMYNVTQAITPGILESVLSASSLLNFFTEELSPQLLHAFPNIVSSAQVTTEMVSKISALFAIGLKPLNQDSVVGTVYSLNNLLAVSEDGSPIPIVKERRFTTNYETHVDKLFQLRPARSNTVATCQQNHLKVSDGLTSFSSGGEPLSDTTSVSQHLPFEAGATYHDKLFKNSITSVITVAANYEDPTIVALVVTMLTQKFRVVSQKLDLIIFEGLSYICCFVNHTEFKQLMKFCNSATALAITEGNDLLLQGIQNSRIAISKNFKSKRGHEVYILYLRELLEVIIARGEVEKLEHHRPHSEISQVAEQIALYLRPLAALLPEPGEPPLDLSNDVVTTNLYRNIWFNMVVHGFHGGSRLTELYYKELRVIAYNSPPLTSDFPANNRETSVDMNTILRRGSSNHNVKEQKHRLADHLNINAVVARTISIPKVMFLASTLFLETLRCESGDCSTALFYFSNPSLVASNLERFTGSIVISIVQRFTKLVMKGDPRIFSSEQIARQLTNMILLLTHRNLYLQDFAFQCCDLFIRRVPSSLCHMESLSMLLDSLTMLFDSIVDYETNKYEPRYEYELKHSKTKVMISDSYKWRTSSLQRLYKNAKEWVKIILKKANQDTKILLQSYLSGLGGFHRQSSVEFGVSFAFEMAGSVLTADKELSKINLRGFEKPDTISSFLSQHSWRSKFLVDKATLSSWKELEAERLEIKAQLDASFKKSKKFSESLVTDYLDLCAILLLLHQGKSSSLVYELVSIPFKHFSSSSMKIATDIWLSVIKERKDLSHLLVAEIAYFFMQSIDQNKGLYSHQFDLTPEEFQPMEYSPYNKKKINETARAVSESIEPHQYVVRLFASHFEGTLFESTHLLKIFTRLANYSVSNLKYASYHPYARMARTELLNFALMILSFIVNQNSWDAKLLSQTIVNGALMWFKKPRSWPFGSNELKIRTDLSLLVELQNHLKGLGPVLRSYTGAKVTLLESFVVSELNLLETWLDPLGTATELPSLPSDLVKLAFDIDAAMAVSLVGRYHDKKHVKALSRLVCKYPLHCVHIPEALTYLLEQEGPVSKYVLYWTPVSPIQSINLFLPNWNEQSFLIQYNVRALESHDINLTFFYVPQLVQCLRNDVRGYVERFILDTAKLSFLFSHQIIWNMLANCYKDDEATIEDPIKPTLDRIREKMIRGFSESHLNYYQREFRFFNDVTSISGKLKPYIRKTKAEKKVKIDEEMAKIVVEPDVYLPSNPDGVVVDIDRKSGKPLQSHAKAPFMATFIIRKNVIVDKTTDEEATIEKRQSAIFKVGDDCRQDVLALQLISVFRTIWASIGMDLYVFPYRVTATAPGCGVIDVLPNSISRDMLGREAVNGLYEYFTTKFGPENSIEFENARNNFVKSLAAYSVISYILHFKDRHNGNIMYDDQGHCLHIDFGFIFDIVPGGVKFEAVPFKLTKEMVRVMGGSQDTQAYHKFQELCIKAYLAARPHMQTIIQTVVPMLGSSLPCFKGEKTIRNLEARFQPNKSDHDAALFMRALIRRSYESVFTKGYDEFQRLTNGIPY</sequence>
<dbReference type="SMART" id="SM00146">
    <property type="entry name" value="PI3Kc"/>
    <property type="match status" value="1"/>
</dbReference>
<dbReference type="PANTHER" id="PTHR10048">
    <property type="entry name" value="PHOSPHATIDYLINOSITOL KINASE"/>
    <property type="match status" value="1"/>
</dbReference>
<name>A0A109V099_9SACH</name>
<feature type="domain" description="PI3K/PI4K catalytic" evidence="8">
    <location>
        <begin position="1598"/>
        <end position="1880"/>
    </location>
</feature>
<accession>A0A109V099</accession>
<evidence type="ECO:0000256" key="1">
    <source>
        <dbReference type="ARBA" id="ARBA00001686"/>
    </source>
</evidence>
<comment type="catalytic activity">
    <reaction evidence="1">
        <text>a 1,2-diacyl-sn-glycero-3-phospho-(1D-myo-inositol) + ATP = a 1,2-diacyl-sn-glycero-3-phospho-(1D-myo-inositol 4-phosphate) + ADP + H(+)</text>
        <dbReference type="Rhea" id="RHEA:19877"/>
        <dbReference type="ChEBI" id="CHEBI:15378"/>
        <dbReference type="ChEBI" id="CHEBI:30616"/>
        <dbReference type="ChEBI" id="CHEBI:57880"/>
        <dbReference type="ChEBI" id="CHEBI:58178"/>
        <dbReference type="ChEBI" id="CHEBI:456216"/>
        <dbReference type="EC" id="2.7.1.67"/>
    </reaction>
</comment>
<dbReference type="GeneID" id="28725965"/>
<keyword evidence="4" id="KW-0808">Transferase</keyword>
<evidence type="ECO:0000259" key="8">
    <source>
        <dbReference type="PROSITE" id="PS50290"/>
    </source>
</evidence>
<dbReference type="InterPro" id="IPR011009">
    <property type="entry name" value="Kinase-like_dom_sf"/>
</dbReference>
<evidence type="ECO:0000256" key="5">
    <source>
        <dbReference type="ARBA" id="ARBA00022741"/>
    </source>
</evidence>
<dbReference type="SUPFAM" id="SSF48371">
    <property type="entry name" value="ARM repeat"/>
    <property type="match status" value="1"/>
</dbReference>